<comment type="subcellular location">
    <subcellularLocation>
        <location evidence="1">Nucleus</location>
    </subcellularLocation>
</comment>
<feature type="compositionally biased region" description="Polar residues" evidence="3">
    <location>
        <begin position="304"/>
        <end position="317"/>
    </location>
</feature>
<evidence type="ECO:0000313" key="6">
    <source>
        <dbReference type="Proteomes" id="UP000186922"/>
    </source>
</evidence>
<feature type="compositionally biased region" description="Polar residues" evidence="3">
    <location>
        <begin position="29"/>
        <end position="46"/>
    </location>
</feature>
<dbReference type="OrthoDB" id="5376140at2759"/>
<proteinExistence type="predicted"/>
<evidence type="ECO:0000256" key="1">
    <source>
        <dbReference type="ARBA" id="ARBA00004123"/>
    </source>
</evidence>
<dbReference type="Pfam" id="PF00385">
    <property type="entry name" value="Chromo"/>
    <property type="match status" value="1"/>
</dbReference>
<gene>
    <name evidence="5" type="primary">RvY_05676</name>
    <name evidence="5" type="synonym">RvY_05676.1</name>
    <name evidence="5" type="ORF">RvY_05676-1</name>
</gene>
<evidence type="ECO:0000256" key="3">
    <source>
        <dbReference type="SAM" id="MobiDB-lite"/>
    </source>
</evidence>
<dbReference type="CDD" id="cd00024">
    <property type="entry name" value="CD_CSD"/>
    <property type="match status" value="1"/>
</dbReference>
<dbReference type="Gene3D" id="2.40.50.40">
    <property type="match status" value="1"/>
</dbReference>
<dbReference type="InterPro" id="IPR000953">
    <property type="entry name" value="Chromo/chromo_shadow_dom"/>
</dbReference>
<dbReference type="AlphaFoldDB" id="A0A1D1UYV9"/>
<evidence type="ECO:0000256" key="2">
    <source>
        <dbReference type="ARBA" id="ARBA00023242"/>
    </source>
</evidence>
<dbReference type="GO" id="GO:0005634">
    <property type="term" value="C:nucleus"/>
    <property type="evidence" value="ECO:0007669"/>
    <property type="project" value="UniProtKB-SubCell"/>
</dbReference>
<dbReference type="InterPro" id="IPR016197">
    <property type="entry name" value="Chromo-like_dom_sf"/>
</dbReference>
<dbReference type="PROSITE" id="PS50013">
    <property type="entry name" value="CHROMO_2"/>
    <property type="match status" value="1"/>
</dbReference>
<organism evidence="5 6">
    <name type="scientific">Ramazzottius varieornatus</name>
    <name type="common">Water bear</name>
    <name type="synonym">Tardigrade</name>
    <dbReference type="NCBI Taxonomy" id="947166"/>
    <lineage>
        <taxon>Eukaryota</taxon>
        <taxon>Metazoa</taxon>
        <taxon>Ecdysozoa</taxon>
        <taxon>Tardigrada</taxon>
        <taxon>Eutardigrada</taxon>
        <taxon>Parachela</taxon>
        <taxon>Hypsibioidea</taxon>
        <taxon>Ramazzottiidae</taxon>
        <taxon>Ramazzottius</taxon>
    </lineage>
</organism>
<evidence type="ECO:0000313" key="5">
    <source>
        <dbReference type="EMBL" id="GAU93790.1"/>
    </source>
</evidence>
<evidence type="ECO:0000259" key="4">
    <source>
        <dbReference type="PROSITE" id="PS50013"/>
    </source>
</evidence>
<protein>
    <recommendedName>
        <fullName evidence="4">Chromo domain-containing protein</fullName>
    </recommendedName>
</protein>
<feature type="region of interest" description="Disordered" evidence="3">
    <location>
        <begin position="150"/>
        <end position="182"/>
    </location>
</feature>
<dbReference type="Proteomes" id="UP000186922">
    <property type="component" value="Unassembled WGS sequence"/>
</dbReference>
<dbReference type="SMART" id="SM00298">
    <property type="entry name" value="CHROMO"/>
    <property type="match status" value="1"/>
</dbReference>
<dbReference type="InterPro" id="IPR023780">
    <property type="entry name" value="Chromo_domain"/>
</dbReference>
<accession>A0A1D1UYV9</accession>
<dbReference type="PANTHER" id="PTHR22812">
    <property type="entry name" value="CHROMOBOX PROTEIN"/>
    <property type="match status" value="1"/>
</dbReference>
<reference evidence="5 6" key="1">
    <citation type="journal article" date="2016" name="Nat. Commun.">
        <title>Extremotolerant tardigrade genome and improved radiotolerance of human cultured cells by tardigrade-unique protein.</title>
        <authorList>
            <person name="Hashimoto T."/>
            <person name="Horikawa D.D."/>
            <person name="Saito Y."/>
            <person name="Kuwahara H."/>
            <person name="Kozuka-Hata H."/>
            <person name="Shin-I T."/>
            <person name="Minakuchi Y."/>
            <person name="Ohishi K."/>
            <person name="Motoyama A."/>
            <person name="Aizu T."/>
            <person name="Enomoto A."/>
            <person name="Kondo K."/>
            <person name="Tanaka S."/>
            <person name="Hara Y."/>
            <person name="Koshikawa S."/>
            <person name="Sagara H."/>
            <person name="Miura T."/>
            <person name="Yokobori S."/>
            <person name="Miyagawa K."/>
            <person name="Suzuki Y."/>
            <person name="Kubo T."/>
            <person name="Oyama M."/>
            <person name="Kohara Y."/>
            <person name="Fujiyama A."/>
            <person name="Arakawa K."/>
            <person name="Katayama T."/>
            <person name="Toyoda A."/>
            <person name="Kunieda T."/>
        </authorList>
    </citation>
    <scope>NUCLEOTIDE SEQUENCE [LARGE SCALE GENOMIC DNA]</scope>
    <source>
        <strain evidence="5 6">YOKOZUNA-1</strain>
    </source>
</reference>
<keyword evidence="2" id="KW-0539">Nucleus</keyword>
<keyword evidence="6" id="KW-1185">Reference proteome</keyword>
<dbReference type="STRING" id="947166.A0A1D1UYV9"/>
<feature type="domain" description="Chromo" evidence="4">
    <location>
        <begin position="211"/>
        <end position="261"/>
    </location>
</feature>
<name>A0A1D1UYV9_RAMVA</name>
<dbReference type="SUPFAM" id="SSF54160">
    <property type="entry name" value="Chromo domain-like"/>
    <property type="match status" value="1"/>
</dbReference>
<dbReference type="InterPro" id="IPR051219">
    <property type="entry name" value="Heterochromatin_chromo-domain"/>
</dbReference>
<feature type="compositionally biased region" description="Polar residues" evidence="3">
    <location>
        <begin position="55"/>
        <end position="67"/>
    </location>
</feature>
<dbReference type="EMBL" id="BDGG01000002">
    <property type="protein sequence ID" value="GAU93790.1"/>
    <property type="molecule type" value="Genomic_DNA"/>
</dbReference>
<sequence>MSDKRSRTISYATKSVPGGIAASCKPGGTTRTAGIPKTSTSWNRPSVQAGCRPTALSQSGASTSQVKQKLPSPSEAPANKPSISSPKPPPPVTVYRYNHGTSVKHKAPKTPSSISDERNGAPKVIFVPADQCVTTSQAIKTATIIKQRAAQTSKKHPVKRLAQSSKPVNSKKVQKAPVKTSKAPLKMCKAPLKKTKESKVEDMLNEDPNVFNVDKVINKRVENGKIYYRIRWQGYGPEDDTWEPVDECNCDEAIRLYESTRGEVSLLSSTGKKSSKATSKKSTYIPKKRKSTNKKGNDGGNHSGSGMNSANPSESSVPWSVLDQRTLRVIPQLFRARLDDGQLPEKILDRVNPPLDSDDGCQRYLCEWNDGVTCWLPGKLCCKIVPKVVCSYMLNSLLNEPDTINFLTS</sequence>
<comment type="caution">
    <text evidence="5">The sequence shown here is derived from an EMBL/GenBank/DDBJ whole genome shotgun (WGS) entry which is preliminary data.</text>
</comment>
<feature type="region of interest" description="Disordered" evidence="3">
    <location>
        <begin position="265"/>
        <end position="317"/>
    </location>
</feature>
<feature type="region of interest" description="Disordered" evidence="3">
    <location>
        <begin position="1"/>
        <end position="119"/>
    </location>
</feature>